<evidence type="ECO:0000256" key="3">
    <source>
        <dbReference type="ARBA" id="ARBA00010790"/>
    </source>
</evidence>
<dbReference type="AlphaFoldDB" id="A0A0G4NWJ4"/>
<comment type="cofactor">
    <cofactor evidence="6">
        <name>FAD</name>
        <dbReference type="ChEBI" id="CHEBI:57692"/>
    </cofactor>
</comment>
<feature type="binding site" evidence="6">
    <location>
        <position position="100"/>
    </location>
    <ligand>
        <name>FAD</name>
        <dbReference type="ChEBI" id="CHEBI:57692"/>
    </ligand>
</feature>
<keyword evidence="5" id="KW-0134">Cell wall</keyword>
<comment type="similarity">
    <text evidence="3">Belongs to the GMC oxidoreductase family.</text>
</comment>
<protein>
    <submittedName>
        <fullName evidence="8">Glucose-methanol-choline oxidoreductase</fullName>
    </submittedName>
</protein>
<dbReference type="PANTHER" id="PTHR11552:SF210">
    <property type="entry name" value="GLUCOSE-METHANOL-CHOLINE OXIDOREDUCTASE N-TERMINAL DOMAIN-CONTAINING PROTEIN-RELATED"/>
    <property type="match status" value="1"/>
</dbReference>
<dbReference type="Pfam" id="PF05199">
    <property type="entry name" value="GMC_oxred_C"/>
    <property type="match status" value="1"/>
</dbReference>
<dbReference type="PIRSF" id="PIRSF000137">
    <property type="entry name" value="Alcohol_oxidase"/>
    <property type="match status" value="1"/>
</dbReference>
<dbReference type="SUPFAM" id="SSF51905">
    <property type="entry name" value="FAD/NAD(P)-binding domain"/>
    <property type="match status" value="1"/>
</dbReference>
<dbReference type="EMBL" id="HG793135">
    <property type="protein sequence ID" value="CRL18487.1"/>
    <property type="molecule type" value="Genomic_DNA"/>
</dbReference>
<evidence type="ECO:0000313" key="9">
    <source>
        <dbReference type="Proteomes" id="UP000053732"/>
    </source>
</evidence>
<keyword evidence="9" id="KW-1185">Reference proteome</keyword>
<reference evidence="8 9" key="1">
    <citation type="journal article" date="2014" name="Nat. Commun.">
        <title>Multiple recent horizontal transfers of a large genomic region in cheese making fungi.</title>
        <authorList>
            <person name="Cheeseman K."/>
            <person name="Ropars J."/>
            <person name="Renault P."/>
            <person name="Dupont J."/>
            <person name="Gouzy J."/>
            <person name="Branca A."/>
            <person name="Abraham A.L."/>
            <person name="Ceppi M."/>
            <person name="Conseiller E."/>
            <person name="Debuchy R."/>
            <person name="Malagnac F."/>
            <person name="Goarin A."/>
            <person name="Silar P."/>
            <person name="Lacoste S."/>
            <person name="Sallet E."/>
            <person name="Bensimon A."/>
            <person name="Giraud T."/>
            <person name="Brygoo Y."/>
        </authorList>
    </citation>
    <scope>NUCLEOTIDE SEQUENCE [LARGE SCALE GENOMIC DNA]</scope>
    <source>
        <strain evidence="9">FM 013</strain>
    </source>
</reference>
<keyword evidence="6" id="KW-0285">Flavoprotein</keyword>
<proteinExistence type="inferred from homology"/>
<evidence type="ECO:0000256" key="5">
    <source>
        <dbReference type="ARBA" id="ARBA00022512"/>
    </source>
</evidence>
<comment type="subcellular location">
    <subcellularLocation>
        <location evidence="2">Cytoplasm</location>
    </subcellularLocation>
    <subcellularLocation>
        <location evidence="1">Secreted</location>
        <location evidence="1">Cell wall</location>
    </subcellularLocation>
</comment>
<evidence type="ECO:0000256" key="1">
    <source>
        <dbReference type="ARBA" id="ARBA00004191"/>
    </source>
</evidence>
<evidence type="ECO:0000259" key="7">
    <source>
        <dbReference type="PROSITE" id="PS00624"/>
    </source>
</evidence>
<keyword evidence="6" id="KW-0274">FAD</keyword>
<name>A0A0G4NWJ4_PENC3</name>
<organism evidence="8 9">
    <name type="scientific">Penicillium camemberti (strain FM 013)</name>
    <dbReference type="NCBI Taxonomy" id="1429867"/>
    <lineage>
        <taxon>Eukaryota</taxon>
        <taxon>Fungi</taxon>
        <taxon>Dikarya</taxon>
        <taxon>Ascomycota</taxon>
        <taxon>Pezizomycotina</taxon>
        <taxon>Eurotiomycetes</taxon>
        <taxon>Eurotiomycetidae</taxon>
        <taxon>Eurotiales</taxon>
        <taxon>Aspergillaceae</taxon>
        <taxon>Penicillium</taxon>
    </lineage>
</organism>
<keyword evidence="4" id="KW-0963">Cytoplasm</keyword>
<dbReference type="InterPro" id="IPR000172">
    <property type="entry name" value="GMC_OxRdtase_N"/>
</dbReference>
<evidence type="ECO:0000256" key="2">
    <source>
        <dbReference type="ARBA" id="ARBA00004496"/>
    </source>
</evidence>
<evidence type="ECO:0000313" key="8">
    <source>
        <dbReference type="EMBL" id="CRL18487.1"/>
    </source>
</evidence>
<keyword evidence="5" id="KW-0964">Secreted</keyword>
<feature type="binding site" evidence="6">
    <location>
        <position position="252"/>
    </location>
    <ligand>
        <name>FAD</name>
        <dbReference type="ChEBI" id="CHEBI:57692"/>
    </ligand>
</feature>
<gene>
    <name evidence="8" type="ORF">PCAMFM013_S002g000357</name>
</gene>
<dbReference type="GO" id="GO:0050660">
    <property type="term" value="F:flavin adenine dinucleotide binding"/>
    <property type="evidence" value="ECO:0007669"/>
    <property type="project" value="InterPro"/>
</dbReference>
<sequence length="629" mass="68889">MGTAGSKLTSFEKDPKPCHYDAIIVGGGLSGLVAARRLSELEDKRILLIEAGADRRGDPKIDTPGLLFSLWGDPAYDWNFWSEPQERLNGRQIPQPRGKVLGGSSAINVAAVVYPTPRNFEAWERLGVQGWSFDTLAPYYKKFHTFHPASKVTNDLLSLDSYVKVDNQGAQGPLPISFPDVYGPFHKAWIAAFRNLGFENGQDPILGRKQGAFIPPNTVDPGTHQRSYAASAYYSPEIEARSNLHLITETAVHKLLFSTASQTVTATGVQVYGKDGQLSEFTADEVILAAGAIQTPQILENSGIGPAAILKQHGIDVLIDNPGVGENLQDHSFASVSFEVADGQITNDMARDPAVIESLLKQYGETRTGPLSGIPYGLAYVPSVDTGGRMSSKIGQSLIDTHLNLRDPSLSPAHKAQYEELANMMVDQKENTFWYGITPSQMNMEPHGSTDMTQVYSPQRPENFITLMAGLNHPLSRGSVHISSAAVGSRPRIDPGYLSHPLDVEMLARGIQFLERIVDDLPMRQLLKPDNRIPSYASNLSELETARQVVKDRLWTSYHPSCTCPMMPRENGGVVNNRLLVHGTTNVRIIDASVFPMITQGNIQATVYAVAERACDLIKEDWGVIDQAS</sequence>
<dbReference type="Gene3D" id="3.50.50.60">
    <property type="entry name" value="FAD/NAD(P)-binding domain"/>
    <property type="match status" value="1"/>
</dbReference>
<dbReference type="Proteomes" id="UP000053732">
    <property type="component" value="Unassembled WGS sequence"/>
</dbReference>
<dbReference type="Gene3D" id="3.30.560.10">
    <property type="entry name" value="Glucose Oxidase, domain 3"/>
    <property type="match status" value="1"/>
</dbReference>
<dbReference type="STRING" id="1429867.A0A0G4NWJ4"/>
<dbReference type="InterPro" id="IPR036188">
    <property type="entry name" value="FAD/NAD-bd_sf"/>
</dbReference>
<dbReference type="PROSITE" id="PS00624">
    <property type="entry name" value="GMC_OXRED_2"/>
    <property type="match status" value="1"/>
</dbReference>
<dbReference type="GO" id="GO:0016614">
    <property type="term" value="F:oxidoreductase activity, acting on CH-OH group of donors"/>
    <property type="evidence" value="ECO:0007669"/>
    <property type="project" value="InterPro"/>
</dbReference>
<dbReference type="InterPro" id="IPR012132">
    <property type="entry name" value="GMC_OxRdtase"/>
</dbReference>
<evidence type="ECO:0000256" key="4">
    <source>
        <dbReference type="ARBA" id="ARBA00022490"/>
    </source>
</evidence>
<dbReference type="PANTHER" id="PTHR11552">
    <property type="entry name" value="GLUCOSE-METHANOL-CHOLINE GMC OXIDOREDUCTASE"/>
    <property type="match status" value="1"/>
</dbReference>
<dbReference type="Pfam" id="PF00732">
    <property type="entry name" value="GMC_oxred_N"/>
    <property type="match status" value="1"/>
</dbReference>
<feature type="domain" description="Glucose-methanol-choline oxidoreductase N-terminal" evidence="7">
    <location>
        <begin position="291"/>
        <end position="305"/>
    </location>
</feature>
<accession>A0A0G4NWJ4</accession>
<dbReference type="GO" id="GO:0005737">
    <property type="term" value="C:cytoplasm"/>
    <property type="evidence" value="ECO:0007669"/>
    <property type="project" value="UniProtKB-SubCell"/>
</dbReference>
<evidence type="ECO:0000256" key="6">
    <source>
        <dbReference type="PIRSR" id="PIRSR000137-2"/>
    </source>
</evidence>
<dbReference type="SUPFAM" id="SSF54373">
    <property type="entry name" value="FAD-linked reductases, C-terminal domain"/>
    <property type="match status" value="1"/>
</dbReference>
<dbReference type="InterPro" id="IPR007867">
    <property type="entry name" value="GMC_OxRtase_C"/>
</dbReference>